<dbReference type="Pfam" id="PF18380">
    <property type="entry name" value="GEN1_C"/>
    <property type="match status" value="1"/>
</dbReference>
<evidence type="ECO:0008006" key="8">
    <source>
        <dbReference type="Google" id="ProtNLM"/>
    </source>
</evidence>
<dbReference type="InterPro" id="IPR037316">
    <property type="entry name" value="Yen1_H3TH"/>
</dbReference>
<name>A0A284S9M4_ARMOS</name>
<evidence type="ECO:0000259" key="5">
    <source>
        <dbReference type="SMART" id="SM00485"/>
    </source>
</evidence>
<sequence length="1017" mass="114881">MDSVQMSLEERPYTSDDLNGLRVTELLCIIHRQPHKWPHRHKKTGALTKLSKSHVTKASLRRVILDPSYGFTTFSSWGLPEHRTNSTPAEPSSLSTSTEPPYMLPFTQFAVSDMSIYEPGVVVHLFVEDECDKLSKRKFTETVSLTVLDTTACQSHEFRVNPRDVLDRLKGILRRRHGVWITRTTVQCALPDPRQDGFYRYFIDAPFNDLLIAETTINAVIISSNNLRIMVETSNDHYTNLVNPSMLNFMPHGTTDSDSIIINDISTKPLLLARERSDADTTWLKEQICLLPGYDAWQKLRHHVLSGPDIKGYWEFAVRVVEQYADTRCPSGRKLSKERVVRDGLHFGMTWFNEIKESLALLEELKDDPDVTEWLTLDKETLGGSKGLQRRLRIRHENVQISGPTVLLTINMGVPGLWEVLKPSMSISSLTTLALPSLSSPSRGFRLGIDISLWLFHAGYSKGGENPELRLIFFRCCSLLKYPILPIFIFDGPKRPEWKRGKKINRSPAKLITAVKAVVEAFGFEWRMAPGEAEAELAYLNGAGIIDGILTDDVDAFVFGAHTVIRNRSSTHPHDDKLKQHYHVYSEIQRSRADLLLIALCSGGDYYTGLQGCGVKTALALVQCGFADSLYHAATSLPPTSLPVFLDEWRDKVISELATDLHGCIGRKMTSLASTVPQDFPNIHVLSSYVQPITSLSEGRLDFYANLTWTQKEPSIPEIARICEFYFEWGFEATILKRFHKILWPSITFRVLRRQLLSPEDAFLSRFAGETQSVTEDFSDWVTKIHSTRKHFSTDYMPEYRIEIKPSILSRIAETGVQGIRRPDDIEWESSSEDGDRQNGDDTTDPQQSSLRVWVPAVLMEQVCPELVEEYEGRKRQKDKKKKRRGRLEIVNAGNGLKGSGKVMQAQQSLMHEVASERANPSLINKRKRPVKTREASVLVISSDAESDVDERKQQRTRLNANLKGKGKARASPVIEISSSSDSNHGSDHDVEVTSFFTSTNFKAGQPSSAIIDLTKF</sequence>
<dbReference type="PRINTS" id="PR00853">
    <property type="entry name" value="XPGRADSUPER"/>
</dbReference>
<accession>A0A284S9M4</accession>
<dbReference type="SUPFAM" id="SSF88723">
    <property type="entry name" value="PIN domain-like"/>
    <property type="match status" value="1"/>
</dbReference>
<dbReference type="EMBL" id="FUEG01000047">
    <property type="protein sequence ID" value="SJL17718.1"/>
    <property type="molecule type" value="Genomic_DNA"/>
</dbReference>
<dbReference type="GO" id="GO:0017108">
    <property type="term" value="F:5'-flap endonuclease activity"/>
    <property type="evidence" value="ECO:0007669"/>
    <property type="project" value="TreeGrafter"/>
</dbReference>
<dbReference type="InterPro" id="IPR029060">
    <property type="entry name" value="PIN-like_dom_sf"/>
</dbReference>
<protein>
    <recommendedName>
        <fullName evidence="8">XPG-I domain-containing protein</fullName>
    </recommendedName>
</protein>
<evidence type="ECO:0000313" key="6">
    <source>
        <dbReference type="EMBL" id="SJL17718.1"/>
    </source>
</evidence>
<dbReference type="Pfam" id="PF00867">
    <property type="entry name" value="XPG_I"/>
    <property type="match status" value="1"/>
</dbReference>
<gene>
    <name evidence="6" type="ORF">ARMOST_21279</name>
</gene>
<dbReference type="InterPro" id="IPR006085">
    <property type="entry name" value="XPG_DNA_repair_N"/>
</dbReference>
<dbReference type="SUPFAM" id="SSF47807">
    <property type="entry name" value="5' to 3' exonuclease, C-terminal subdomain"/>
    <property type="match status" value="1"/>
</dbReference>
<dbReference type="Proteomes" id="UP000219338">
    <property type="component" value="Unassembled WGS sequence"/>
</dbReference>
<keyword evidence="1" id="KW-0540">Nuclease</keyword>
<dbReference type="STRING" id="47428.A0A284S9M4"/>
<dbReference type="CDD" id="cd09906">
    <property type="entry name" value="H3TH_YEN1"/>
    <property type="match status" value="1"/>
</dbReference>
<dbReference type="InterPro" id="IPR006086">
    <property type="entry name" value="XPG-I_dom"/>
</dbReference>
<dbReference type="GO" id="GO:0006281">
    <property type="term" value="P:DNA repair"/>
    <property type="evidence" value="ECO:0007669"/>
    <property type="project" value="UniProtKB-ARBA"/>
</dbReference>
<feature type="domain" description="XPG N-terminal" evidence="5">
    <location>
        <begin position="412"/>
        <end position="513"/>
    </location>
</feature>
<evidence type="ECO:0000256" key="1">
    <source>
        <dbReference type="ARBA" id="ARBA00022722"/>
    </source>
</evidence>
<dbReference type="Gene3D" id="3.40.50.1010">
    <property type="entry name" value="5'-nuclease"/>
    <property type="match status" value="2"/>
</dbReference>
<keyword evidence="2" id="KW-0378">Hydrolase</keyword>
<dbReference type="SMART" id="SM00484">
    <property type="entry name" value="XPGI"/>
    <property type="match status" value="1"/>
</dbReference>
<dbReference type="PANTHER" id="PTHR11081:SF75">
    <property type="entry name" value="ENDONUCLEASE, PUTATIVE (AFU_ORTHOLOGUE AFUA_3G13260)-RELATED"/>
    <property type="match status" value="1"/>
</dbReference>
<dbReference type="InterPro" id="IPR041177">
    <property type="entry name" value="GEN1_C"/>
</dbReference>
<evidence type="ECO:0000256" key="2">
    <source>
        <dbReference type="ARBA" id="ARBA00022801"/>
    </source>
</evidence>
<reference evidence="7" key="1">
    <citation type="journal article" date="2017" name="Nat. Ecol. Evol.">
        <title>Genome expansion and lineage-specific genetic innovations in the forest pathogenic fungi Armillaria.</title>
        <authorList>
            <person name="Sipos G."/>
            <person name="Prasanna A.N."/>
            <person name="Walter M.C."/>
            <person name="O'Connor E."/>
            <person name="Balint B."/>
            <person name="Krizsan K."/>
            <person name="Kiss B."/>
            <person name="Hess J."/>
            <person name="Varga T."/>
            <person name="Slot J."/>
            <person name="Riley R."/>
            <person name="Boka B."/>
            <person name="Rigling D."/>
            <person name="Barry K."/>
            <person name="Lee J."/>
            <person name="Mihaltcheva S."/>
            <person name="LaButti K."/>
            <person name="Lipzen A."/>
            <person name="Waldron R."/>
            <person name="Moloney N.M."/>
            <person name="Sperisen C."/>
            <person name="Kredics L."/>
            <person name="Vagvoelgyi C."/>
            <person name="Patrignani A."/>
            <person name="Fitzpatrick D."/>
            <person name="Nagy I."/>
            <person name="Doyle S."/>
            <person name="Anderson J.B."/>
            <person name="Grigoriev I.V."/>
            <person name="Gueldener U."/>
            <person name="Muensterkoetter M."/>
            <person name="Nagy L.G."/>
        </authorList>
    </citation>
    <scope>NUCLEOTIDE SEQUENCE [LARGE SCALE GENOMIC DNA]</scope>
    <source>
        <strain evidence="7">C18/9</strain>
    </source>
</reference>
<dbReference type="Gene3D" id="1.10.150.20">
    <property type="entry name" value="5' to 3' exonuclease, C-terminal subdomain"/>
    <property type="match status" value="1"/>
</dbReference>
<dbReference type="Pfam" id="PF00752">
    <property type="entry name" value="XPG_N"/>
    <property type="match status" value="1"/>
</dbReference>
<dbReference type="PANTHER" id="PTHR11081">
    <property type="entry name" value="FLAP ENDONUCLEASE FAMILY MEMBER"/>
    <property type="match status" value="1"/>
</dbReference>
<dbReference type="CDD" id="cd09870">
    <property type="entry name" value="PIN_YEN1"/>
    <property type="match status" value="1"/>
</dbReference>
<feature type="domain" description="XPG-I" evidence="4">
    <location>
        <begin position="520"/>
        <end position="584"/>
    </location>
</feature>
<feature type="region of interest" description="Disordered" evidence="3">
    <location>
        <begin position="963"/>
        <end position="989"/>
    </location>
</feature>
<dbReference type="OrthoDB" id="2959108at2759"/>
<keyword evidence="7" id="KW-1185">Reference proteome</keyword>
<organism evidence="6 7">
    <name type="scientific">Armillaria ostoyae</name>
    <name type="common">Armillaria root rot fungus</name>
    <dbReference type="NCBI Taxonomy" id="47428"/>
    <lineage>
        <taxon>Eukaryota</taxon>
        <taxon>Fungi</taxon>
        <taxon>Dikarya</taxon>
        <taxon>Basidiomycota</taxon>
        <taxon>Agaricomycotina</taxon>
        <taxon>Agaricomycetes</taxon>
        <taxon>Agaricomycetidae</taxon>
        <taxon>Agaricales</taxon>
        <taxon>Marasmiineae</taxon>
        <taxon>Physalacriaceae</taxon>
        <taxon>Armillaria</taxon>
    </lineage>
</organism>
<evidence type="ECO:0000313" key="7">
    <source>
        <dbReference type="Proteomes" id="UP000219338"/>
    </source>
</evidence>
<dbReference type="AlphaFoldDB" id="A0A284S9M4"/>
<evidence type="ECO:0000256" key="3">
    <source>
        <dbReference type="SAM" id="MobiDB-lite"/>
    </source>
</evidence>
<dbReference type="InterPro" id="IPR036279">
    <property type="entry name" value="5-3_exonuclease_C_sf"/>
</dbReference>
<dbReference type="GO" id="GO:0008821">
    <property type="term" value="F:crossover junction DNA endonuclease activity"/>
    <property type="evidence" value="ECO:0007669"/>
    <property type="project" value="InterPro"/>
</dbReference>
<dbReference type="SMART" id="SM00485">
    <property type="entry name" value="XPGN"/>
    <property type="match status" value="1"/>
</dbReference>
<feature type="region of interest" description="Disordered" evidence="3">
    <location>
        <begin position="823"/>
        <end position="851"/>
    </location>
</feature>
<proteinExistence type="predicted"/>
<dbReference type="InterPro" id="IPR006084">
    <property type="entry name" value="XPG/Rad2"/>
</dbReference>
<evidence type="ECO:0000259" key="4">
    <source>
        <dbReference type="SMART" id="SM00484"/>
    </source>
</evidence>